<proteinExistence type="predicted"/>
<sequence>MCLRDEDDAFVLARTEWFAPLCDIDVGEAVGLHTSLDWLSNQRFDNVDFVLDCKRVVDCINSSLDDSSEFGCIITACKQLLVDRFHNSHVEFSRRQANRVAHELAQATLSNPSRHVIDDVPTCI</sequence>
<protein>
    <recommendedName>
        <fullName evidence="1">RNase H type-1 domain-containing protein</fullName>
    </recommendedName>
</protein>
<dbReference type="InterPro" id="IPR036397">
    <property type="entry name" value="RNaseH_sf"/>
</dbReference>
<dbReference type="GO" id="GO:0003676">
    <property type="term" value="F:nucleic acid binding"/>
    <property type="evidence" value="ECO:0007669"/>
    <property type="project" value="InterPro"/>
</dbReference>
<dbReference type="EMBL" id="PSQE01000001">
    <property type="protein sequence ID" value="RHN79743.1"/>
    <property type="molecule type" value="Genomic_DNA"/>
</dbReference>
<comment type="caution">
    <text evidence="2">The sequence shown here is derived from an EMBL/GenBank/DDBJ whole genome shotgun (WGS) entry which is preliminary data.</text>
</comment>
<reference evidence="3" key="1">
    <citation type="journal article" date="2018" name="Nat. Plants">
        <title>Whole-genome landscape of Medicago truncatula symbiotic genes.</title>
        <authorList>
            <person name="Pecrix Y."/>
            <person name="Staton S.E."/>
            <person name="Sallet E."/>
            <person name="Lelandais-Briere C."/>
            <person name="Moreau S."/>
            <person name="Carrere S."/>
            <person name="Blein T."/>
            <person name="Jardinaud M.F."/>
            <person name="Latrasse D."/>
            <person name="Zouine M."/>
            <person name="Zahm M."/>
            <person name="Kreplak J."/>
            <person name="Mayjonade B."/>
            <person name="Satge C."/>
            <person name="Perez M."/>
            <person name="Cauet S."/>
            <person name="Marande W."/>
            <person name="Chantry-Darmon C."/>
            <person name="Lopez-Roques C."/>
            <person name="Bouchez O."/>
            <person name="Berard A."/>
            <person name="Debelle F."/>
            <person name="Munos S."/>
            <person name="Bendahmane A."/>
            <person name="Berges H."/>
            <person name="Niebel A."/>
            <person name="Buitink J."/>
            <person name="Frugier F."/>
            <person name="Benhamed M."/>
            <person name="Crespi M."/>
            <person name="Gouzy J."/>
            <person name="Gamas P."/>
        </authorList>
    </citation>
    <scope>NUCLEOTIDE SEQUENCE [LARGE SCALE GENOMIC DNA]</scope>
    <source>
        <strain evidence="3">cv. Jemalong A17</strain>
    </source>
</reference>
<name>A0A396JTU0_MEDTR</name>
<accession>A0A396JTU0</accession>
<dbReference type="InterPro" id="IPR052929">
    <property type="entry name" value="RNase_H-like_EbsB-rel"/>
</dbReference>
<dbReference type="CDD" id="cd06222">
    <property type="entry name" value="RNase_H_like"/>
    <property type="match status" value="1"/>
</dbReference>
<dbReference type="Pfam" id="PF13456">
    <property type="entry name" value="RVT_3"/>
    <property type="match status" value="1"/>
</dbReference>
<dbReference type="AlphaFoldDB" id="A0A396JTU0"/>
<dbReference type="InterPro" id="IPR044730">
    <property type="entry name" value="RNase_H-like_dom_plant"/>
</dbReference>
<dbReference type="InterPro" id="IPR002156">
    <property type="entry name" value="RNaseH_domain"/>
</dbReference>
<gene>
    <name evidence="2" type="ORF">MtrunA17_Chr1g0180641</name>
</gene>
<evidence type="ECO:0000313" key="3">
    <source>
        <dbReference type="Proteomes" id="UP000265566"/>
    </source>
</evidence>
<evidence type="ECO:0000259" key="1">
    <source>
        <dbReference type="Pfam" id="PF13456"/>
    </source>
</evidence>
<feature type="domain" description="RNase H type-1" evidence="1">
    <location>
        <begin position="2"/>
        <end position="107"/>
    </location>
</feature>
<dbReference type="PANTHER" id="PTHR47074">
    <property type="entry name" value="BNAC02G40300D PROTEIN"/>
    <property type="match status" value="1"/>
</dbReference>
<dbReference type="PANTHER" id="PTHR47074:SF48">
    <property type="entry name" value="POLYNUCLEOTIDYL TRANSFERASE, RIBONUCLEASE H-LIKE SUPERFAMILY PROTEIN"/>
    <property type="match status" value="1"/>
</dbReference>
<evidence type="ECO:0000313" key="2">
    <source>
        <dbReference type="EMBL" id="RHN79743.1"/>
    </source>
</evidence>
<dbReference type="Gene3D" id="3.30.420.10">
    <property type="entry name" value="Ribonuclease H-like superfamily/Ribonuclease H"/>
    <property type="match status" value="1"/>
</dbReference>
<organism evidence="2 3">
    <name type="scientific">Medicago truncatula</name>
    <name type="common">Barrel medic</name>
    <name type="synonym">Medicago tribuloides</name>
    <dbReference type="NCBI Taxonomy" id="3880"/>
    <lineage>
        <taxon>Eukaryota</taxon>
        <taxon>Viridiplantae</taxon>
        <taxon>Streptophyta</taxon>
        <taxon>Embryophyta</taxon>
        <taxon>Tracheophyta</taxon>
        <taxon>Spermatophyta</taxon>
        <taxon>Magnoliopsida</taxon>
        <taxon>eudicotyledons</taxon>
        <taxon>Gunneridae</taxon>
        <taxon>Pentapetalae</taxon>
        <taxon>rosids</taxon>
        <taxon>fabids</taxon>
        <taxon>Fabales</taxon>
        <taxon>Fabaceae</taxon>
        <taxon>Papilionoideae</taxon>
        <taxon>50 kb inversion clade</taxon>
        <taxon>NPAAA clade</taxon>
        <taxon>Hologalegina</taxon>
        <taxon>IRL clade</taxon>
        <taxon>Trifolieae</taxon>
        <taxon>Medicago</taxon>
    </lineage>
</organism>
<dbReference type="GO" id="GO:0004523">
    <property type="term" value="F:RNA-DNA hybrid ribonuclease activity"/>
    <property type="evidence" value="ECO:0007669"/>
    <property type="project" value="InterPro"/>
</dbReference>
<dbReference type="Proteomes" id="UP000265566">
    <property type="component" value="Chromosome 1"/>
</dbReference>
<dbReference type="Gramene" id="rna3575">
    <property type="protein sequence ID" value="RHN79743.1"/>
    <property type="gene ID" value="gene3575"/>
</dbReference>